<dbReference type="GO" id="GO:0047421">
    <property type="term" value="F:N-acyl-D-glutamate deacylase activity"/>
    <property type="evidence" value="ECO:0007669"/>
    <property type="project" value="UniProtKB-EC"/>
</dbReference>
<dbReference type="Gene3D" id="3.20.20.140">
    <property type="entry name" value="Metal-dependent hydrolases"/>
    <property type="match status" value="2"/>
</dbReference>
<dbReference type="AlphaFoldDB" id="A0A143PJ89"/>
<sequence length="582" mass="61798">MMNVVLLEIVSYKETHEARRQFGNDAPNRRAGDAAPYNPDVNRRHFILGTGVSTLAASVPWARRVHATQAARAARQAEVIIRDAQVHDGSLQPARRADIAVGQGRILAVGELSGWSAARTIDAAGRVIAPGFIDTHSHAGESLTRPGLHFADALLAQGVTTIVVNPDGGGPVDLEAQRARMGTLGIGVNVAPLVGHGAIRGSVMGGESRAPSANEREQMREAVRVAMRGGAFGLSSGLFYTPGAYAQTDEVTDLMRVAAETLSRGAVHTSHIRDEGTYSIGVLAAVDEIIAIAEGSATTGIVTHMKALGPDAWGRTHECAAHIESARARGVAVWADQYPYEASGTSLFAALIPREAQAGGRKALAERLVDARQRSALLPVVAENIRRRGGAASLMVAFHPPDRSVEGQSLEQIAKTRGVAAEQAALSLVALHDTPTVSFNMSMDDIDYLMRRPWMMTCSDGATYLAGEGKPHPRGHGAFTRKLTTFVRERKIVSLGQALHSMTGLSAQVFSLTGRGVLAEGAHADLVVFDPAALRDEATYQEPHRHASGMHCVLVNGAFAIDEGRPTHALAGLALRREAPRP</sequence>
<dbReference type="SUPFAM" id="SSF51556">
    <property type="entry name" value="Metallo-dependent hydrolases"/>
    <property type="match status" value="1"/>
</dbReference>
<evidence type="ECO:0000259" key="2">
    <source>
        <dbReference type="Pfam" id="PF07969"/>
    </source>
</evidence>
<accession>A0A143PJ89</accession>
<dbReference type="EC" id="3.5.1.82" evidence="3"/>
<evidence type="ECO:0000313" key="4">
    <source>
        <dbReference type="Proteomes" id="UP000076079"/>
    </source>
</evidence>
<dbReference type="Pfam" id="PF07969">
    <property type="entry name" value="Amidohydro_3"/>
    <property type="match status" value="1"/>
</dbReference>
<protein>
    <submittedName>
        <fullName evidence="3">N-acyl-D-glutamate deacylase</fullName>
        <ecNumber evidence="3">3.5.1.82</ecNumber>
    </submittedName>
</protein>
<name>A0A143PJ89_LUTPR</name>
<dbReference type="EMBL" id="CP015136">
    <property type="protein sequence ID" value="AMY08571.1"/>
    <property type="molecule type" value="Genomic_DNA"/>
</dbReference>
<keyword evidence="1 3" id="KW-0378">Hydrolase</keyword>
<reference evidence="4" key="2">
    <citation type="submission" date="2016-04" db="EMBL/GenBank/DDBJ databases">
        <title>First Complete Genome Sequence of a Subdivision 6 Acidobacterium.</title>
        <authorList>
            <person name="Huang S."/>
            <person name="Vieira S."/>
            <person name="Bunk B."/>
            <person name="Riedel T."/>
            <person name="Sproeer C."/>
            <person name="Overmann J."/>
        </authorList>
    </citation>
    <scope>NUCLEOTIDE SEQUENCE [LARGE SCALE GENOMIC DNA]</scope>
    <source>
        <strain evidence="4">DSM 100886 HEG_-6_39</strain>
    </source>
</reference>
<dbReference type="InterPro" id="IPR011059">
    <property type="entry name" value="Metal-dep_hydrolase_composite"/>
</dbReference>
<evidence type="ECO:0000256" key="1">
    <source>
        <dbReference type="ARBA" id="ARBA00022801"/>
    </source>
</evidence>
<dbReference type="KEGG" id="abac:LuPra_01775"/>
<dbReference type="SUPFAM" id="SSF51338">
    <property type="entry name" value="Composite domain of metallo-dependent hydrolases"/>
    <property type="match status" value="1"/>
</dbReference>
<evidence type="ECO:0000313" key="3">
    <source>
        <dbReference type="EMBL" id="AMY08571.1"/>
    </source>
</evidence>
<dbReference type="InterPro" id="IPR013108">
    <property type="entry name" value="Amidohydro_3"/>
</dbReference>
<dbReference type="Proteomes" id="UP000076079">
    <property type="component" value="Chromosome"/>
</dbReference>
<gene>
    <name evidence="3" type="ORF">LuPra_01775</name>
</gene>
<dbReference type="PANTHER" id="PTHR11113">
    <property type="entry name" value="N-ACETYLGLUCOSAMINE-6-PHOSPHATE DEACETYLASE"/>
    <property type="match status" value="1"/>
</dbReference>
<organism evidence="3 4">
    <name type="scientific">Luteitalea pratensis</name>
    <dbReference type="NCBI Taxonomy" id="1855912"/>
    <lineage>
        <taxon>Bacteria</taxon>
        <taxon>Pseudomonadati</taxon>
        <taxon>Acidobacteriota</taxon>
        <taxon>Vicinamibacteria</taxon>
        <taxon>Vicinamibacterales</taxon>
        <taxon>Vicinamibacteraceae</taxon>
        <taxon>Luteitalea</taxon>
    </lineage>
</organism>
<dbReference type="InterPro" id="IPR032466">
    <property type="entry name" value="Metal_Hydrolase"/>
</dbReference>
<dbReference type="STRING" id="1855912.LuPra_01775"/>
<proteinExistence type="predicted"/>
<keyword evidence="4" id="KW-1185">Reference proteome</keyword>
<feature type="domain" description="Amidohydrolase 3" evidence="2">
    <location>
        <begin position="119"/>
        <end position="558"/>
    </location>
</feature>
<reference evidence="3 4" key="1">
    <citation type="journal article" date="2016" name="Genome Announc.">
        <title>First Complete Genome Sequence of a Subdivision 6 Acidobacterium Strain.</title>
        <authorList>
            <person name="Huang S."/>
            <person name="Vieira S."/>
            <person name="Bunk B."/>
            <person name="Riedel T."/>
            <person name="Sproer C."/>
            <person name="Overmann J."/>
        </authorList>
    </citation>
    <scope>NUCLEOTIDE SEQUENCE [LARGE SCALE GENOMIC DNA]</scope>
    <source>
        <strain evidence="4">DSM 100886 HEG_-6_39</strain>
    </source>
</reference>